<keyword evidence="2" id="KW-0472">Membrane</keyword>
<accession>A0ABZ3H9S7</accession>
<dbReference type="EMBL" id="CP147920">
    <property type="protein sequence ID" value="XAU15270.1"/>
    <property type="molecule type" value="Genomic_DNA"/>
</dbReference>
<proteinExistence type="predicted"/>
<protein>
    <recommendedName>
        <fullName evidence="5">Septum formation initiator</fullName>
    </recommendedName>
</protein>
<dbReference type="Proteomes" id="UP001447842">
    <property type="component" value="Chromosome"/>
</dbReference>
<evidence type="ECO:0000256" key="2">
    <source>
        <dbReference type="SAM" id="Phobius"/>
    </source>
</evidence>
<gene>
    <name evidence="3" type="ORF">WCY31_00905</name>
</gene>
<keyword evidence="2" id="KW-0812">Transmembrane</keyword>
<keyword evidence="4" id="KW-1185">Reference proteome</keyword>
<name>A0ABZ3H9S7_9BACT</name>
<sequence length="97" mass="10849">MKSADTSPEENDVASSAPDIIEQYLGFKTRHFLLALAGVVIGAFYLSNLLFGNASLEVLLQLENYEGHLTSEIARLKQENATLQKEYFELKELEPSE</sequence>
<dbReference type="RefSeq" id="WP_345972822.1">
    <property type="nucleotide sequence ID" value="NZ_CP147920.1"/>
</dbReference>
<reference evidence="3 4" key="1">
    <citation type="submission" date="2024-03" db="EMBL/GenBank/DDBJ databases">
        <title>Sulfurimonas sp. HSL3-1.</title>
        <authorList>
            <person name="Wang S."/>
        </authorList>
    </citation>
    <scope>NUCLEOTIDE SEQUENCE [LARGE SCALE GENOMIC DNA]</scope>
    <source>
        <strain evidence="3 4">HSL3-1</strain>
    </source>
</reference>
<keyword evidence="1" id="KW-0175">Coiled coil</keyword>
<evidence type="ECO:0008006" key="5">
    <source>
        <dbReference type="Google" id="ProtNLM"/>
    </source>
</evidence>
<feature type="transmembrane region" description="Helical" evidence="2">
    <location>
        <begin position="32"/>
        <end position="51"/>
    </location>
</feature>
<evidence type="ECO:0000313" key="3">
    <source>
        <dbReference type="EMBL" id="XAU15270.1"/>
    </source>
</evidence>
<evidence type="ECO:0000256" key="1">
    <source>
        <dbReference type="SAM" id="Coils"/>
    </source>
</evidence>
<organism evidence="3 4">
    <name type="scientific">Sulfurimonas diazotrophicus</name>
    <dbReference type="NCBI Taxonomy" id="3131939"/>
    <lineage>
        <taxon>Bacteria</taxon>
        <taxon>Pseudomonadati</taxon>
        <taxon>Campylobacterota</taxon>
        <taxon>Epsilonproteobacteria</taxon>
        <taxon>Campylobacterales</taxon>
        <taxon>Sulfurimonadaceae</taxon>
        <taxon>Sulfurimonas</taxon>
    </lineage>
</organism>
<evidence type="ECO:0000313" key="4">
    <source>
        <dbReference type="Proteomes" id="UP001447842"/>
    </source>
</evidence>
<feature type="coiled-coil region" evidence="1">
    <location>
        <begin position="66"/>
        <end position="93"/>
    </location>
</feature>
<keyword evidence="2" id="KW-1133">Transmembrane helix</keyword>